<dbReference type="InterPro" id="IPR036514">
    <property type="entry name" value="SGNH_hydro_sf"/>
</dbReference>
<protein>
    <submittedName>
        <fullName evidence="1">SGNH/GDSL hydrolase family protein</fullName>
    </submittedName>
</protein>
<evidence type="ECO:0000313" key="1">
    <source>
        <dbReference type="EMBL" id="MPW26755.1"/>
    </source>
</evidence>
<sequence length="356" mass="42016">MKTKRVLISFVMACLLLGSLFLMERLLMPKYVSGVVEGSLIEEYYSESGKHDVIFIGDCEVYENISPITLWEEYGIASYIRGSAQQLIWQSYYLLEETLKYEKPEVVVFNVLAMKYDQPQNEAYNRMTLDGMKMSPTKLKSINASMLEEESLIDYLFPLLRYHSRWSEVTKSDFQNIFKKEKQFHNGYYMRADVKPVESIPKGRKLPDYQFGDNAYYYLNSMVELCKENDIELILIKAPSLYPYWYDEWEFQMEKYANKHDLQYINFLELIDEVGIDFNTDTYDAGLHLNVAGAEKLSKYFGKILREEYQIVDKRNNYDYVDIWKEKITFYNDIKETQYAEIDKYGSLQSFGGNGE</sequence>
<dbReference type="EMBL" id="WHNX01000026">
    <property type="protein sequence ID" value="MPW26755.1"/>
    <property type="molecule type" value="Genomic_DNA"/>
</dbReference>
<dbReference type="SUPFAM" id="SSF52266">
    <property type="entry name" value="SGNH hydrolase"/>
    <property type="match status" value="1"/>
</dbReference>
<keyword evidence="2" id="KW-1185">Reference proteome</keyword>
<keyword evidence="1" id="KW-0378">Hydrolase</keyword>
<gene>
    <name evidence="1" type="ORF">GC105_13265</name>
</gene>
<dbReference type="Proteomes" id="UP000440004">
    <property type="component" value="Unassembled WGS sequence"/>
</dbReference>
<dbReference type="RefSeq" id="WP_152805653.1">
    <property type="nucleotide sequence ID" value="NZ_WHNX01000026.1"/>
</dbReference>
<comment type="caution">
    <text evidence="1">The sequence shown here is derived from an EMBL/GenBank/DDBJ whole genome shotgun (WGS) entry which is preliminary data.</text>
</comment>
<reference evidence="1 2" key="1">
    <citation type="submission" date="2019-10" db="EMBL/GenBank/DDBJ databases">
        <title>Alkalibaculum tamaniensis sp.nov., a new alkaliphilic acetogen, isolated on methoxylated aromatics from a mud volcano.</title>
        <authorList>
            <person name="Khomyakova M.A."/>
            <person name="Merkel A.Y."/>
            <person name="Bonch-Osmolovskaya E.A."/>
            <person name="Slobodkin A.I."/>
        </authorList>
    </citation>
    <scope>NUCLEOTIDE SEQUENCE [LARGE SCALE GENOMIC DNA]</scope>
    <source>
        <strain evidence="1 2">M08DMB</strain>
    </source>
</reference>
<accession>A0A6A7KBM9</accession>
<name>A0A6A7KBM9_9FIRM</name>
<dbReference type="Gene3D" id="3.40.50.1110">
    <property type="entry name" value="SGNH hydrolase"/>
    <property type="match status" value="1"/>
</dbReference>
<proteinExistence type="predicted"/>
<organism evidence="1 2">
    <name type="scientific">Alkalibaculum sporogenes</name>
    <dbReference type="NCBI Taxonomy" id="2655001"/>
    <lineage>
        <taxon>Bacteria</taxon>
        <taxon>Bacillati</taxon>
        <taxon>Bacillota</taxon>
        <taxon>Clostridia</taxon>
        <taxon>Eubacteriales</taxon>
        <taxon>Eubacteriaceae</taxon>
        <taxon>Alkalibaculum</taxon>
    </lineage>
</organism>
<dbReference type="GO" id="GO:0016787">
    <property type="term" value="F:hydrolase activity"/>
    <property type="evidence" value="ECO:0007669"/>
    <property type="project" value="UniProtKB-KW"/>
</dbReference>
<dbReference type="AlphaFoldDB" id="A0A6A7KBM9"/>
<evidence type="ECO:0000313" key="2">
    <source>
        <dbReference type="Proteomes" id="UP000440004"/>
    </source>
</evidence>